<reference evidence="7" key="1">
    <citation type="submission" date="2023-07" db="EMBL/GenBank/DDBJ databases">
        <authorList>
            <consortium name="AG Swart"/>
            <person name="Singh M."/>
            <person name="Singh A."/>
            <person name="Seah K."/>
            <person name="Emmerich C."/>
        </authorList>
    </citation>
    <scope>NUCLEOTIDE SEQUENCE</scope>
    <source>
        <strain evidence="7">DP1</strain>
    </source>
</reference>
<feature type="signal peptide" evidence="6">
    <location>
        <begin position="1"/>
        <end position="26"/>
    </location>
</feature>
<dbReference type="GO" id="GO:0031464">
    <property type="term" value="C:Cul4A-RING E3 ubiquitin ligase complex"/>
    <property type="evidence" value="ECO:0007669"/>
    <property type="project" value="TreeGrafter"/>
</dbReference>
<dbReference type="GO" id="GO:0016020">
    <property type="term" value="C:membrane"/>
    <property type="evidence" value="ECO:0007669"/>
    <property type="project" value="UniProtKB-SubCell"/>
</dbReference>
<dbReference type="GO" id="GO:0016567">
    <property type="term" value="P:protein ubiquitination"/>
    <property type="evidence" value="ECO:0007669"/>
    <property type="project" value="TreeGrafter"/>
</dbReference>
<feature type="transmembrane region" description="Helical" evidence="5">
    <location>
        <begin position="329"/>
        <end position="345"/>
    </location>
</feature>
<dbReference type="Pfam" id="PF01925">
    <property type="entry name" value="TauE"/>
    <property type="match status" value="1"/>
</dbReference>
<sequence length="558" mass="61731">MKMRVINPKNLYLLVILSMLVLSLSARRFPDADECDSDVQCNPPYTSCRGGYCEHKGVFPILGSEFATAIIVLLTIGLGNAVGIGGGAIIVTSCHVLLRLTMLQSVAVANMTIFWAMFSGFLVNYTKKHPLKNATLVDYCIVQCQLPLIGMGTFIGAQVNEWLPDLVMSIFLFLLLLFITFQSIMKGISMMNKEDHLFLRQGELYQERARRVKESRKEAVRDARRSLSATAKASLLETNKENHTGINASIASSDRDSIALKMSHMEEIRVDRKEERKEGVVDFDDEDIPPLDLMEALGAEKADYTDDEINPTLEGIFYGEQNHITIDKGLLVAFPVLTITLITVFRGSKSLKSIIGVERCNAVDFVLFGLEVLILLIFSCICLFLLKKNHTARKQAGYKFVRGDIEWDEAHMAAFAILAFVGGFVTGAAGLSTEVLLTPFYIKFGVMPSVAGVTSQYIGMWATLSGSILFSVMGYMHFEFGFWLGFFAIIGTVFGSEAVGNYIGRRGKLSAVMWIIGFLAFVSLLAEAATSIQKAIGKKMLKLDNKGKNIWAFGDYCN</sequence>
<accession>A0AAD1UDQ4</accession>
<evidence type="ECO:0000256" key="2">
    <source>
        <dbReference type="ARBA" id="ARBA00022692"/>
    </source>
</evidence>
<feature type="transmembrane region" description="Helical" evidence="5">
    <location>
        <begin position="412"/>
        <end position="437"/>
    </location>
</feature>
<keyword evidence="8" id="KW-1185">Reference proteome</keyword>
<dbReference type="PANTHER" id="PTHR14255">
    <property type="entry name" value="CEREBLON"/>
    <property type="match status" value="1"/>
</dbReference>
<dbReference type="EMBL" id="CAMPGE010004667">
    <property type="protein sequence ID" value="CAI2363514.1"/>
    <property type="molecule type" value="Genomic_DNA"/>
</dbReference>
<dbReference type="Proteomes" id="UP001295684">
    <property type="component" value="Unassembled WGS sequence"/>
</dbReference>
<evidence type="ECO:0000313" key="7">
    <source>
        <dbReference type="EMBL" id="CAI2363514.1"/>
    </source>
</evidence>
<feature type="transmembrane region" description="Helical" evidence="5">
    <location>
        <begin position="457"/>
        <end position="475"/>
    </location>
</feature>
<feature type="chain" id="PRO_5042107104" description="Sulfite exporter TauE/SafE family protein" evidence="6">
    <location>
        <begin position="27"/>
        <end position="558"/>
    </location>
</feature>
<evidence type="ECO:0000256" key="6">
    <source>
        <dbReference type="SAM" id="SignalP"/>
    </source>
</evidence>
<comment type="caution">
    <text evidence="7">The sequence shown here is derived from an EMBL/GenBank/DDBJ whole genome shotgun (WGS) entry which is preliminary data.</text>
</comment>
<evidence type="ECO:0000256" key="1">
    <source>
        <dbReference type="ARBA" id="ARBA00004141"/>
    </source>
</evidence>
<keyword evidence="4 5" id="KW-0472">Membrane</keyword>
<keyword evidence="2 5" id="KW-0812">Transmembrane</keyword>
<feature type="transmembrane region" description="Helical" evidence="5">
    <location>
        <begin position="66"/>
        <end position="91"/>
    </location>
</feature>
<name>A0AAD1UDQ4_EUPCR</name>
<dbReference type="AlphaFoldDB" id="A0AAD1UDQ4"/>
<evidence type="ECO:0000256" key="5">
    <source>
        <dbReference type="SAM" id="Phobius"/>
    </source>
</evidence>
<evidence type="ECO:0000256" key="4">
    <source>
        <dbReference type="ARBA" id="ARBA00023136"/>
    </source>
</evidence>
<protein>
    <recommendedName>
        <fullName evidence="9">Sulfite exporter TauE/SafE family protein</fullName>
    </recommendedName>
</protein>
<feature type="transmembrane region" description="Helical" evidence="5">
    <location>
        <begin position="365"/>
        <end position="386"/>
    </location>
</feature>
<evidence type="ECO:0008006" key="9">
    <source>
        <dbReference type="Google" id="ProtNLM"/>
    </source>
</evidence>
<gene>
    <name evidence="7" type="ORF">ECRASSUSDP1_LOCUS4850</name>
</gene>
<organism evidence="7 8">
    <name type="scientific">Euplotes crassus</name>
    <dbReference type="NCBI Taxonomy" id="5936"/>
    <lineage>
        <taxon>Eukaryota</taxon>
        <taxon>Sar</taxon>
        <taxon>Alveolata</taxon>
        <taxon>Ciliophora</taxon>
        <taxon>Intramacronucleata</taxon>
        <taxon>Spirotrichea</taxon>
        <taxon>Hypotrichia</taxon>
        <taxon>Euplotida</taxon>
        <taxon>Euplotidae</taxon>
        <taxon>Moneuplotes</taxon>
    </lineage>
</organism>
<keyword evidence="6" id="KW-0732">Signal</keyword>
<evidence type="ECO:0000256" key="3">
    <source>
        <dbReference type="ARBA" id="ARBA00022989"/>
    </source>
</evidence>
<feature type="transmembrane region" description="Helical" evidence="5">
    <location>
        <begin position="103"/>
        <end position="123"/>
    </location>
</feature>
<dbReference type="PANTHER" id="PTHR14255:SF3">
    <property type="entry name" value="SULFITE EXPORTER TAUE_SAFE FAMILY PROTEIN 5-RELATED"/>
    <property type="match status" value="1"/>
</dbReference>
<evidence type="ECO:0000313" key="8">
    <source>
        <dbReference type="Proteomes" id="UP001295684"/>
    </source>
</evidence>
<feature type="transmembrane region" description="Helical" evidence="5">
    <location>
        <begin position="482"/>
        <end position="503"/>
    </location>
</feature>
<keyword evidence="3 5" id="KW-1133">Transmembrane helix</keyword>
<comment type="subcellular location">
    <subcellularLocation>
        <location evidence="1">Membrane</location>
        <topology evidence="1">Multi-pass membrane protein</topology>
    </subcellularLocation>
</comment>
<feature type="transmembrane region" description="Helical" evidence="5">
    <location>
        <begin position="509"/>
        <end position="532"/>
    </location>
</feature>
<dbReference type="InterPro" id="IPR002781">
    <property type="entry name" value="TM_pro_TauE-like"/>
</dbReference>
<feature type="transmembrane region" description="Helical" evidence="5">
    <location>
        <begin position="166"/>
        <end position="184"/>
    </location>
</feature>
<proteinExistence type="predicted"/>